<evidence type="ECO:0000313" key="2">
    <source>
        <dbReference type="Proteomes" id="UP000749646"/>
    </source>
</evidence>
<comment type="caution">
    <text evidence="1">The sequence shown here is derived from an EMBL/GenBank/DDBJ whole genome shotgun (WGS) entry which is preliminary data.</text>
</comment>
<evidence type="ECO:0000313" key="1">
    <source>
        <dbReference type="EMBL" id="KAF9972219.1"/>
    </source>
</evidence>
<dbReference type="OrthoDB" id="10652388at2759"/>
<feature type="non-terminal residue" evidence="1">
    <location>
        <position position="114"/>
    </location>
</feature>
<dbReference type="Proteomes" id="UP000749646">
    <property type="component" value="Unassembled WGS sequence"/>
</dbReference>
<protein>
    <submittedName>
        <fullName evidence="1">Uncharacterized protein</fullName>
    </submittedName>
</protein>
<dbReference type="AlphaFoldDB" id="A0A9P6JG71"/>
<name>A0A9P6JG71_9FUNG</name>
<organism evidence="1 2">
    <name type="scientific">Modicella reniformis</name>
    <dbReference type="NCBI Taxonomy" id="1440133"/>
    <lineage>
        <taxon>Eukaryota</taxon>
        <taxon>Fungi</taxon>
        <taxon>Fungi incertae sedis</taxon>
        <taxon>Mucoromycota</taxon>
        <taxon>Mortierellomycotina</taxon>
        <taxon>Mortierellomycetes</taxon>
        <taxon>Mortierellales</taxon>
        <taxon>Mortierellaceae</taxon>
        <taxon>Modicella</taxon>
    </lineage>
</organism>
<reference evidence="1" key="1">
    <citation type="journal article" date="2020" name="Fungal Divers.">
        <title>Resolving the Mortierellaceae phylogeny through synthesis of multi-gene phylogenetics and phylogenomics.</title>
        <authorList>
            <person name="Vandepol N."/>
            <person name="Liber J."/>
            <person name="Desiro A."/>
            <person name="Na H."/>
            <person name="Kennedy M."/>
            <person name="Barry K."/>
            <person name="Grigoriev I.V."/>
            <person name="Miller A.N."/>
            <person name="O'Donnell K."/>
            <person name="Stajich J.E."/>
            <person name="Bonito G."/>
        </authorList>
    </citation>
    <scope>NUCLEOTIDE SEQUENCE</scope>
    <source>
        <strain evidence="1">MES-2147</strain>
    </source>
</reference>
<proteinExistence type="predicted"/>
<accession>A0A9P6JG71</accession>
<gene>
    <name evidence="1" type="ORF">BGZ65_009937</name>
</gene>
<sequence length="114" mass="12976">MERRMFALVADDNPGKVVVASSDSDMLFHGEVLLRKDPRKHTFSSYFRSLHRCDAEDKHGVLDQYCAQMAVSSSRYEMTKQIFIDKSETMAGKGCRPDPTMRELVNSVSIYIHG</sequence>
<dbReference type="EMBL" id="JAAAHW010004693">
    <property type="protein sequence ID" value="KAF9972219.1"/>
    <property type="molecule type" value="Genomic_DNA"/>
</dbReference>
<keyword evidence="2" id="KW-1185">Reference proteome</keyword>